<dbReference type="SUPFAM" id="SSF117074">
    <property type="entry name" value="Hypothetical protein PA1324"/>
    <property type="match status" value="1"/>
</dbReference>
<dbReference type="Gene3D" id="2.60.40.10">
    <property type="entry name" value="Immunoglobulins"/>
    <property type="match status" value="1"/>
</dbReference>
<dbReference type="AlphaFoldDB" id="A0A8J7F564"/>
<name>A0A8J7F564_9CYAN</name>
<evidence type="ECO:0000259" key="6">
    <source>
        <dbReference type="Pfam" id="PF17210"/>
    </source>
</evidence>
<dbReference type="NCBIfam" id="TIGR01451">
    <property type="entry name" value="B_ant_repeat"/>
    <property type="match status" value="1"/>
</dbReference>
<dbReference type="InterPro" id="IPR033764">
    <property type="entry name" value="Sdr_B"/>
</dbReference>
<dbReference type="EMBL" id="JADEWL010000196">
    <property type="protein sequence ID" value="MBE9216711.1"/>
    <property type="molecule type" value="Genomic_DNA"/>
</dbReference>
<comment type="subcellular location">
    <subcellularLocation>
        <location evidence="1">Secreted</location>
    </subcellularLocation>
</comment>
<evidence type="ECO:0008006" key="10">
    <source>
        <dbReference type="Google" id="ProtNLM"/>
    </source>
</evidence>
<evidence type="ECO:0000313" key="8">
    <source>
        <dbReference type="EMBL" id="MBE9216711.1"/>
    </source>
</evidence>
<dbReference type="InterPro" id="IPR054215">
    <property type="entry name" value="DUF6923"/>
</dbReference>
<protein>
    <recommendedName>
        <fullName evidence="10">SD-repeat containing protein B domain-containing protein</fullName>
    </recommendedName>
</protein>
<keyword evidence="3 5" id="KW-0732">Signal</keyword>
<feature type="chain" id="PRO_5035174900" description="SD-repeat containing protein B domain-containing protein" evidence="5">
    <location>
        <begin position="40"/>
        <end position="1091"/>
    </location>
</feature>
<dbReference type="GO" id="GO:0005576">
    <property type="term" value="C:extracellular region"/>
    <property type="evidence" value="ECO:0007669"/>
    <property type="project" value="UniProtKB-SubCell"/>
</dbReference>
<comment type="caution">
    <text evidence="8">The sequence shown here is derived from an EMBL/GenBank/DDBJ whole genome shotgun (WGS) entry which is preliminary data.</text>
</comment>
<feature type="domain" description="SD-repeat containing protein B" evidence="6">
    <location>
        <begin position="344"/>
        <end position="414"/>
    </location>
</feature>
<evidence type="ECO:0000256" key="2">
    <source>
        <dbReference type="ARBA" id="ARBA00022525"/>
    </source>
</evidence>
<feature type="region of interest" description="Disordered" evidence="4">
    <location>
        <begin position="895"/>
        <end position="914"/>
    </location>
</feature>
<dbReference type="RefSeq" id="WP_193925436.1">
    <property type="nucleotide sequence ID" value="NZ_JADEWL010000196.1"/>
</dbReference>
<gene>
    <name evidence="8" type="ORF">IQ247_29345</name>
</gene>
<keyword evidence="2" id="KW-0964">Secreted</keyword>
<dbReference type="Pfam" id="PF17210">
    <property type="entry name" value="SdrD_B"/>
    <property type="match status" value="1"/>
</dbReference>
<evidence type="ECO:0000256" key="1">
    <source>
        <dbReference type="ARBA" id="ARBA00004613"/>
    </source>
</evidence>
<evidence type="ECO:0000256" key="5">
    <source>
        <dbReference type="SAM" id="SignalP"/>
    </source>
</evidence>
<accession>A0A8J7F564</accession>
<feature type="compositionally biased region" description="Polar residues" evidence="4">
    <location>
        <begin position="895"/>
        <end position="910"/>
    </location>
</feature>
<feature type="domain" description="DUF6923" evidence="7">
    <location>
        <begin position="462"/>
        <end position="710"/>
    </location>
</feature>
<evidence type="ECO:0000256" key="3">
    <source>
        <dbReference type="ARBA" id="ARBA00022729"/>
    </source>
</evidence>
<sequence>MKSLFKNNTTKSKIPKLGLGAGVCIVSAITIATTSPVNAQVAITSLDATYQTGTSSSYDTTVANPCSPGNYPGGCDSNINMQFGVGTSNDLKLSGFKVGTQSYSLIQLADSVAFRRVNGQGATGERQLVFFEYNTNNQIKSSYTNTMAEAMLSTIINRGIDNAFSNDNSTASNNIERIDYIISAGLAVPSANLGDIGFLILERGGNDPFKIAAITSLDANGKPASFGLLKSVATSTWGKIGPNVQTAVMRREESETAFRPSHLVTSQTISGVYVSIASLDIPPGEKIYGYALFPNDITASNDLINLTNFPTDTSGASGEGGLDLMAGGGIFMLNSLTTVSGTLYEDTDGDKNLGGTEPKLPANISVNLLDTNNNIITTTNTDNNGNYTFTGVSNGTYKIQVDTTDTDIPSGYTLRTPNDLSVTVSGSAVTNQNFGFDKPSANRPLGSPFTCNATFYITIGNTGGPQQLYDLNRSGSTFTFDPRGSATDTSGGYPAKFDYNALAYNPVDNYLYAYINSSAATSGPYSSGNVVKIGSDGVLHSLGKPTNNNNDTLSGGFFAATILSDGTYVIGGGGKFATIDLTTTPPTITNPQTTVSGLTFNDFAVDPKDPASLSGKRVYMVNENGTQDRLVILDLTTFPPQITSQATNPTGQNHNAGSQFVDAFGTLYYRSNTDNKLYRVNTDPNSPDYGKATEITTAPSGGNHDGASCLFATAMEKEVQDQDGNLITEIPAGETVKYVYKIATGNVLDLNGVTFTDDLRSVTGGSPINGKYTGNVSVSNGTGNVSFSNDNQTLAITNLTLPGQVVNQDTNGNPVLESLTITAEVTVPKTTTPGTYNNQSFLTNLPLQYPPSIPSDYPRSPAFEDPTPLDVTEAIATNPNVLLIKRITKINDGTTTNAGDNLATYNQEESNPYDDNKVEITELPQKREDPKPDTDKWVDTTSDTSSTFLIGGINGGKVKPDDEIEYTIYFLSAGDTEAKSVLVCDRVPSNVTFIPNSFNNQTQATAGSQNSDRGILWFKNGNTQSLTNVKDGDAAQYFPPGVEPSTVYPNIKCDGTNTNGAVVVNLENLPNATAPGTTGSYGFVRFRGKVK</sequence>
<evidence type="ECO:0000259" key="7">
    <source>
        <dbReference type="Pfam" id="PF21959"/>
    </source>
</evidence>
<dbReference type="Proteomes" id="UP000620559">
    <property type="component" value="Unassembled WGS sequence"/>
</dbReference>
<evidence type="ECO:0000256" key="4">
    <source>
        <dbReference type="SAM" id="MobiDB-lite"/>
    </source>
</evidence>
<evidence type="ECO:0000313" key="9">
    <source>
        <dbReference type="Proteomes" id="UP000620559"/>
    </source>
</evidence>
<dbReference type="Pfam" id="PF21959">
    <property type="entry name" value="DUF6923"/>
    <property type="match status" value="1"/>
</dbReference>
<organism evidence="8 9">
    <name type="scientific">Plectonema cf. radiosum LEGE 06105</name>
    <dbReference type="NCBI Taxonomy" id="945769"/>
    <lineage>
        <taxon>Bacteria</taxon>
        <taxon>Bacillati</taxon>
        <taxon>Cyanobacteriota</taxon>
        <taxon>Cyanophyceae</taxon>
        <taxon>Oscillatoriophycideae</taxon>
        <taxon>Oscillatoriales</taxon>
        <taxon>Microcoleaceae</taxon>
        <taxon>Plectonema</taxon>
    </lineage>
</organism>
<reference evidence="8" key="1">
    <citation type="submission" date="2020-10" db="EMBL/GenBank/DDBJ databases">
        <authorList>
            <person name="Castelo-Branco R."/>
            <person name="Eusebio N."/>
            <person name="Adriana R."/>
            <person name="Vieira A."/>
            <person name="Brugerolle De Fraissinette N."/>
            <person name="Rezende De Castro R."/>
            <person name="Schneider M.P."/>
            <person name="Vasconcelos V."/>
            <person name="Leao P.N."/>
        </authorList>
    </citation>
    <scope>NUCLEOTIDE SEQUENCE</scope>
    <source>
        <strain evidence="8">LEGE 06105</strain>
    </source>
</reference>
<dbReference type="InterPro" id="IPR047589">
    <property type="entry name" value="DUF11_rpt"/>
</dbReference>
<keyword evidence="9" id="KW-1185">Reference proteome</keyword>
<proteinExistence type="predicted"/>
<feature type="signal peptide" evidence="5">
    <location>
        <begin position="1"/>
        <end position="39"/>
    </location>
</feature>
<dbReference type="InterPro" id="IPR013783">
    <property type="entry name" value="Ig-like_fold"/>
</dbReference>